<protein>
    <submittedName>
        <fullName evidence="1">Uncharacterized protein</fullName>
    </submittedName>
</protein>
<reference evidence="1 2" key="1">
    <citation type="submission" date="2015-09" db="EMBL/GenBank/DDBJ databases">
        <title>Trachymyrmex cornetzi WGS genome.</title>
        <authorList>
            <person name="Nygaard S."/>
            <person name="Hu H."/>
            <person name="Boomsma J."/>
            <person name="Zhang G."/>
        </authorList>
    </citation>
    <scope>NUCLEOTIDE SEQUENCE [LARGE SCALE GENOMIC DNA]</scope>
    <source>
        <strain evidence="1">Tcor2-1</strain>
        <tissue evidence="1">Whole body</tissue>
    </source>
</reference>
<dbReference type="AlphaFoldDB" id="A0A195DUT6"/>
<proteinExistence type="predicted"/>
<sequence length="188" mass="22253">MYEDDKARETFMQEAILPVLNPEREKRRQKIIPCKSELFLRFENCVIIHDTRYRNSRRIDLGISIKAGQFRTHRIKEFREKFREESNFPLYRVRESAPEESSRPEVATRRCGNKSEIWCALCEVNKDPVSRCGLESAECRSKDSRRCRKDRYHSSGSIRNGRSRVYGMHAKSTRYRTDIRSVGNVVPF</sequence>
<gene>
    <name evidence="1" type="ORF">ALC57_11174</name>
</gene>
<evidence type="ECO:0000313" key="1">
    <source>
        <dbReference type="EMBL" id="KYN16665.1"/>
    </source>
</evidence>
<keyword evidence="2" id="KW-1185">Reference proteome</keyword>
<organism evidence="1 2">
    <name type="scientific">Trachymyrmex cornetzi</name>
    <dbReference type="NCBI Taxonomy" id="471704"/>
    <lineage>
        <taxon>Eukaryota</taxon>
        <taxon>Metazoa</taxon>
        <taxon>Ecdysozoa</taxon>
        <taxon>Arthropoda</taxon>
        <taxon>Hexapoda</taxon>
        <taxon>Insecta</taxon>
        <taxon>Pterygota</taxon>
        <taxon>Neoptera</taxon>
        <taxon>Endopterygota</taxon>
        <taxon>Hymenoptera</taxon>
        <taxon>Apocrita</taxon>
        <taxon>Aculeata</taxon>
        <taxon>Formicoidea</taxon>
        <taxon>Formicidae</taxon>
        <taxon>Myrmicinae</taxon>
        <taxon>Trachymyrmex</taxon>
    </lineage>
</organism>
<accession>A0A195DUT6</accession>
<name>A0A195DUT6_9HYME</name>
<dbReference type="EMBL" id="KQ980322">
    <property type="protein sequence ID" value="KYN16665.1"/>
    <property type="molecule type" value="Genomic_DNA"/>
</dbReference>
<dbReference type="Proteomes" id="UP000078492">
    <property type="component" value="Unassembled WGS sequence"/>
</dbReference>
<evidence type="ECO:0000313" key="2">
    <source>
        <dbReference type="Proteomes" id="UP000078492"/>
    </source>
</evidence>